<reference evidence="1" key="1">
    <citation type="submission" date="2023-05" db="EMBL/GenBank/DDBJ databases">
        <title>Nepenthes gracilis genome sequencing.</title>
        <authorList>
            <person name="Fukushima K."/>
        </authorList>
    </citation>
    <scope>NUCLEOTIDE SEQUENCE</scope>
    <source>
        <strain evidence="1">SING2019-196</strain>
    </source>
</reference>
<dbReference type="Proteomes" id="UP001279734">
    <property type="component" value="Unassembled WGS sequence"/>
</dbReference>
<name>A0AAD3TM84_NEPGR</name>
<evidence type="ECO:0000313" key="1">
    <source>
        <dbReference type="EMBL" id="GMH31824.1"/>
    </source>
</evidence>
<sequence length="108" mass="11357">MMVGDQASALPKDQISLLSKQRGENGDLVPLPTALIEGSSPVKDYALQPLVHTRKKNSFAGKIGAQSSTLPVEHPAGAEQNKPTSCISYRTVQADADDGILPVEASTT</sequence>
<accession>A0AAD3TM84</accession>
<protein>
    <submittedName>
        <fullName evidence="1">Uncharacterized protein</fullName>
    </submittedName>
</protein>
<keyword evidence="2" id="KW-1185">Reference proteome</keyword>
<proteinExistence type="predicted"/>
<gene>
    <name evidence="1" type="ORF">Nepgr_033668</name>
</gene>
<comment type="caution">
    <text evidence="1">The sequence shown here is derived from an EMBL/GenBank/DDBJ whole genome shotgun (WGS) entry which is preliminary data.</text>
</comment>
<dbReference type="AlphaFoldDB" id="A0AAD3TM84"/>
<evidence type="ECO:0000313" key="2">
    <source>
        <dbReference type="Proteomes" id="UP001279734"/>
    </source>
</evidence>
<dbReference type="EMBL" id="BSYO01000041">
    <property type="protein sequence ID" value="GMH31824.1"/>
    <property type="molecule type" value="Genomic_DNA"/>
</dbReference>
<organism evidence="1 2">
    <name type="scientific">Nepenthes gracilis</name>
    <name type="common">Slender pitcher plant</name>
    <dbReference type="NCBI Taxonomy" id="150966"/>
    <lineage>
        <taxon>Eukaryota</taxon>
        <taxon>Viridiplantae</taxon>
        <taxon>Streptophyta</taxon>
        <taxon>Embryophyta</taxon>
        <taxon>Tracheophyta</taxon>
        <taxon>Spermatophyta</taxon>
        <taxon>Magnoliopsida</taxon>
        <taxon>eudicotyledons</taxon>
        <taxon>Gunneridae</taxon>
        <taxon>Pentapetalae</taxon>
        <taxon>Caryophyllales</taxon>
        <taxon>Nepenthaceae</taxon>
        <taxon>Nepenthes</taxon>
    </lineage>
</organism>